<gene>
    <name evidence="1" type="ORF">PISMIDRAFT_620231</name>
</gene>
<evidence type="ECO:0000313" key="2">
    <source>
        <dbReference type="Proteomes" id="UP000054018"/>
    </source>
</evidence>
<keyword evidence="2" id="KW-1185">Reference proteome</keyword>
<dbReference type="HOGENOM" id="CLU_1835937_0_0_1"/>
<organism evidence="1 2">
    <name type="scientific">Pisolithus microcarpus 441</name>
    <dbReference type="NCBI Taxonomy" id="765257"/>
    <lineage>
        <taxon>Eukaryota</taxon>
        <taxon>Fungi</taxon>
        <taxon>Dikarya</taxon>
        <taxon>Basidiomycota</taxon>
        <taxon>Agaricomycotina</taxon>
        <taxon>Agaricomycetes</taxon>
        <taxon>Agaricomycetidae</taxon>
        <taxon>Boletales</taxon>
        <taxon>Sclerodermatineae</taxon>
        <taxon>Pisolithaceae</taxon>
        <taxon>Pisolithus</taxon>
    </lineage>
</organism>
<sequence>MTGSTTSLQHLSLPRTAPFAHSFSRYRISLTLSRTITLFIPPDMRRSLASTWSGPQPYATTLRSLFHTQILESPHAHFICSQQSKIVTFLPCTHRLYSLLSYHLCHHFSFAIPAFQHLSHPFPFMYNPPASQHLHLSSTR</sequence>
<dbReference type="AlphaFoldDB" id="A0A0C9Z094"/>
<reference evidence="1 2" key="1">
    <citation type="submission" date="2014-04" db="EMBL/GenBank/DDBJ databases">
        <authorList>
            <consortium name="DOE Joint Genome Institute"/>
            <person name="Kuo A."/>
            <person name="Kohler A."/>
            <person name="Costa M.D."/>
            <person name="Nagy L.G."/>
            <person name="Floudas D."/>
            <person name="Copeland A."/>
            <person name="Barry K.W."/>
            <person name="Cichocki N."/>
            <person name="Veneault-Fourrey C."/>
            <person name="LaButti K."/>
            <person name="Lindquist E.A."/>
            <person name="Lipzen A."/>
            <person name="Lundell T."/>
            <person name="Morin E."/>
            <person name="Murat C."/>
            <person name="Sun H."/>
            <person name="Tunlid A."/>
            <person name="Henrissat B."/>
            <person name="Grigoriev I.V."/>
            <person name="Hibbett D.S."/>
            <person name="Martin F."/>
            <person name="Nordberg H.P."/>
            <person name="Cantor M.N."/>
            <person name="Hua S.X."/>
        </authorList>
    </citation>
    <scope>NUCLEOTIDE SEQUENCE [LARGE SCALE GENOMIC DNA]</scope>
    <source>
        <strain evidence="1 2">441</strain>
    </source>
</reference>
<evidence type="ECO:0000313" key="1">
    <source>
        <dbReference type="EMBL" id="KIK19704.1"/>
    </source>
</evidence>
<protein>
    <submittedName>
        <fullName evidence="1">Uncharacterized protein</fullName>
    </submittedName>
</protein>
<proteinExistence type="predicted"/>
<dbReference type="Proteomes" id="UP000054018">
    <property type="component" value="Unassembled WGS sequence"/>
</dbReference>
<accession>A0A0C9Z094</accession>
<reference evidence="2" key="2">
    <citation type="submission" date="2015-01" db="EMBL/GenBank/DDBJ databases">
        <title>Evolutionary Origins and Diversification of the Mycorrhizal Mutualists.</title>
        <authorList>
            <consortium name="DOE Joint Genome Institute"/>
            <consortium name="Mycorrhizal Genomics Consortium"/>
            <person name="Kohler A."/>
            <person name="Kuo A."/>
            <person name="Nagy L.G."/>
            <person name="Floudas D."/>
            <person name="Copeland A."/>
            <person name="Barry K.W."/>
            <person name="Cichocki N."/>
            <person name="Veneault-Fourrey C."/>
            <person name="LaButti K."/>
            <person name="Lindquist E.A."/>
            <person name="Lipzen A."/>
            <person name="Lundell T."/>
            <person name="Morin E."/>
            <person name="Murat C."/>
            <person name="Riley R."/>
            <person name="Ohm R."/>
            <person name="Sun H."/>
            <person name="Tunlid A."/>
            <person name="Henrissat B."/>
            <person name="Grigoriev I.V."/>
            <person name="Hibbett D.S."/>
            <person name="Martin F."/>
        </authorList>
    </citation>
    <scope>NUCLEOTIDE SEQUENCE [LARGE SCALE GENOMIC DNA]</scope>
    <source>
        <strain evidence="2">441</strain>
    </source>
</reference>
<name>A0A0C9Z094_9AGAM</name>
<dbReference type="EMBL" id="KN833780">
    <property type="protein sequence ID" value="KIK19704.1"/>
    <property type="molecule type" value="Genomic_DNA"/>
</dbReference>